<proteinExistence type="predicted"/>
<accession>A0A6M4ASX9</accession>
<evidence type="ECO:0000313" key="1">
    <source>
        <dbReference type="EMBL" id="QJQ31816.1"/>
    </source>
</evidence>
<dbReference type="AlphaFoldDB" id="A0A6M4ASX9"/>
<name>A0A6M4ASX9_9SPHN</name>
<evidence type="ECO:0000313" key="2">
    <source>
        <dbReference type="Proteomes" id="UP000503018"/>
    </source>
</evidence>
<gene>
    <name evidence="1" type="ORF">GV829_04605</name>
</gene>
<dbReference type="KEGG" id="slan:GV829_04605"/>
<protein>
    <submittedName>
        <fullName evidence="1">Uncharacterized protein</fullName>
    </submittedName>
</protein>
<dbReference type="EMBL" id="CP053015">
    <property type="protein sequence ID" value="QJQ31816.1"/>
    <property type="molecule type" value="Genomic_DNA"/>
</dbReference>
<reference evidence="1 2" key="1">
    <citation type="submission" date="2020-01" db="EMBL/GenBank/DDBJ databases">
        <title>Sphingomonas sp. strain CSW-10.</title>
        <authorList>
            <person name="Chen W.-M."/>
        </authorList>
    </citation>
    <scope>NUCLEOTIDE SEQUENCE [LARGE SCALE GENOMIC DNA]</scope>
    <source>
        <strain evidence="1 2">CSW-10</strain>
    </source>
</reference>
<dbReference type="RefSeq" id="WP_169944291.1">
    <property type="nucleotide sequence ID" value="NZ_CP053015.1"/>
</dbReference>
<organism evidence="1 2">
    <name type="scientific">Sphingomonas lacunae</name>
    <dbReference type="NCBI Taxonomy" id="2698828"/>
    <lineage>
        <taxon>Bacteria</taxon>
        <taxon>Pseudomonadati</taxon>
        <taxon>Pseudomonadota</taxon>
        <taxon>Alphaproteobacteria</taxon>
        <taxon>Sphingomonadales</taxon>
        <taxon>Sphingomonadaceae</taxon>
        <taxon>Sphingomonas</taxon>
    </lineage>
</organism>
<sequence>MKALGKVGKALVSPLGAAVGVFKKPKIPAPTPVATRDNVRMSQIAEDRMLKRRGGLADLFTGATGAEPAPVGAKALLGQ</sequence>
<keyword evidence="2" id="KW-1185">Reference proteome</keyword>
<dbReference type="Proteomes" id="UP000503018">
    <property type="component" value="Chromosome"/>
</dbReference>